<name>A0A0B1SSS3_OESDE</name>
<dbReference type="Proteomes" id="UP000053660">
    <property type="component" value="Unassembled WGS sequence"/>
</dbReference>
<accession>A0A0B1SSS3</accession>
<sequence>MPVPNPFYGPLLPPPQKMVFDYFQMQQLQQAPQPVIPPLPPLLSNIMNHGNQMPMTFQPSAHEHHNVRPDGYNQRYHNNMRPDYGNKSRR</sequence>
<keyword evidence="3" id="KW-1185">Reference proteome</keyword>
<feature type="region of interest" description="Disordered" evidence="1">
    <location>
        <begin position="50"/>
        <end position="90"/>
    </location>
</feature>
<proteinExistence type="predicted"/>
<protein>
    <submittedName>
        <fullName evidence="2">Uncharacterized protein</fullName>
    </submittedName>
</protein>
<evidence type="ECO:0000313" key="2">
    <source>
        <dbReference type="EMBL" id="KHJ86557.1"/>
    </source>
</evidence>
<gene>
    <name evidence="2" type="ORF">OESDEN_13686</name>
</gene>
<dbReference type="EMBL" id="KN560045">
    <property type="protein sequence ID" value="KHJ86557.1"/>
    <property type="molecule type" value="Genomic_DNA"/>
</dbReference>
<evidence type="ECO:0000256" key="1">
    <source>
        <dbReference type="SAM" id="MobiDB-lite"/>
    </source>
</evidence>
<reference evidence="2 3" key="1">
    <citation type="submission" date="2014-03" db="EMBL/GenBank/DDBJ databases">
        <title>Draft genome of the hookworm Oesophagostomum dentatum.</title>
        <authorList>
            <person name="Mitreva M."/>
        </authorList>
    </citation>
    <scope>NUCLEOTIDE SEQUENCE [LARGE SCALE GENOMIC DNA]</scope>
    <source>
        <strain evidence="2 3">OD-Hann</strain>
    </source>
</reference>
<dbReference type="AlphaFoldDB" id="A0A0B1SSS3"/>
<evidence type="ECO:0000313" key="3">
    <source>
        <dbReference type="Proteomes" id="UP000053660"/>
    </source>
</evidence>
<feature type="compositionally biased region" description="Polar residues" evidence="1">
    <location>
        <begin position="50"/>
        <end position="59"/>
    </location>
</feature>
<organism evidence="2 3">
    <name type="scientific">Oesophagostomum dentatum</name>
    <name type="common">Nodular worm</name>
    <dbReference type="NCBI Taxonomy" id="61180"/>
    <lineage>
        <taxon>Eukaryota</taxon>
        <taxon>Metazoa</taxon>
        <taxon>Ecdysozoa</taxon>
        <taxon>Nematoda</taxon>
        <taxon>Chromadorea</taxon>
        <taxon>Rhabditida</taxon>
        <taxon>Rhabditina</taxon>
        <taxon>Rhabditomorpha</taxon>
        <taxon>Strongyloidea</taxon>
        <taxon>Strongylidae</taxon>
        <taxon>Oesophagostomum</taxon>
    </lineage>
</organism>